<protein>
    <recommendedName>
        <fullName evidence="3">Phage lysis regulatory protein, LysB family</fullName>
    </recommendedName>
</protein>
<evidence type="ECO:0000313" key="1">
    <source>
        <dbReference type="EMBL" id="MBE0348269.1"/>
    </source>
</evidence>
<organism evidence="1 2">
    <name type="scientific">Pseudoalteromonas peptidolytica F12-50-A1</name>
    <dbReference type="NCBI Taxonomy" id="1315280"/>
    <lineage>
        <taxon>Bacteria</taxon>
        <taxon>Pseudomonadati</taxon>
        <taxon>Pseudomonadota</taxon>
        <taxon>Gammaproteobacteria</taxon>
        <taxon>Alteromonadales</taxon>
        <taxon>Pseudoalteromonadaceae</taxon>
        <taxon>Pseudoalteromonas</taxon>
    </lineage>
</organism>
<evidence type="ECO:0000313" key="2">
    <source>
        <dbReference type="Proteomes" id="UP000660708"/>
    </source>
</evidence>
<gene>
    <name evidence="1" type="ORF">PPEP_a4552</name>
</gene>
<dbReference type="AlphaFoldDB" id="A0A8I0N0D7"/>
<dbReference type="RefSeq" id="WP_147389453.1">
    <property type="nucleotide sequence ID" value="NZ_AQHF01000032.1"/>
</dbReference>
<name>A0A8I0N0D7_9GAMM</name>
<sequence>MLRLKLIASALVLSGFVYSYVTIKELRAGEAVLIEQLGASLTREKELRDALSAAESESNKLRSNLVKQSDLFSRHLDELESAQTATGNVEYEITEVLNETEHKPWADQLVPNDVKRLLNAPRDSSDYSH</sequence>
<accession>A0A8I0N0D7</accession>
<comment type="caution">
    <text evidence="1">The sequence shown here is derived from an EMBL/GenBank/DDBJ whole genome shotgun (WGS) entry which is preliminary data.</text>
</comment>
<keyword evidence="2" id="KW-1185">Reference proteome</keyword>
<evidence type="ECO:0008006" key="3">
    <source>
        <dbReference type="Google" id="ProtNLM"/>
    </source>
</evidence>
<reference evidence="1 2" key="1">
    <citation type="submission" date="2015-06" db="EMBL/GenBank/DDBJ databases">
        <title>Genome sequence of Pseudoalteromonas peptidolytica.</title>
        <authorList>
            <person name="Xie B.-B."/>
            <person name="Rong J.-C."/>
            <person name="Qin Q.-L."/>
            <person name="Zhang Y.-Z."/>
        </authorList>
    </citation>
    <scope>NUCLEOTIDE SEQUENCE [LARGE SCALE GENOMIC DNA]</scope>
    <source>
        <strain evidence="1 2">F12-50-A1</strain>
    </source>
</reference>
<dbReference type="EMBL" id="AQHF01000032">
    <property type="protein sequence ID" value="MBE0348269.1"/>
    <property type="molecule type" value="Genomic_DNA"/>
</dbReference>
<dbReference type="Proteomes" id="UP000660708">
    <property type="component" value="Unassembled WGS sequence"/>
</dbReference>
<proteinExistence type="predicted"/>